<feature type="compositionally biased region" description="Polar residues" evidence="2">
    <location>
        <begin position="235"/>
        <end position="252"/>
    </location>
</feature>
<keyword evidence="4" id="KW-1185">Reference proteome</keyword>
<evidence type="ECO:0000256" key="1">
    <source>
        <dbReference type="SAM" id="Coils"/>
    </source>
</evidence>
<feature type="compositionally biased region" description="Acidic residues" evidence="2">
    <location>
        <begin position="193"/>
        <end position="204"/>
    </location>
</feature>
<accession>A0A137PDJ6</accession>
<proteinExistence type="predicted"/>
<dbReference type="EMBL" id="KQ964441">
    <property type="protein sequence ID" value="KXN73084.1"/>
    <property type="molecule type" value="Genomic_DNA"/>
</dbReference>
<evidence type="ECO:0008006" key="5">
    <source>
        <dbReference type="Google" id="ProtNLM"/>
    </source>
</evidence>
<reference evidence="3 4" key="1">
    <citation type="journal article" date="2015" name="Genome Biol. Evol.">
        <title>Phylogenomic analyses indicate that early fungi evolved digesting cell walls of algal ancestors of land plants.</title>
        <authorList>
            <person name="Chang Y."/>
            <person name="Wang S."/>
            <person name="Sekimoto S."/>
            <person name="Aerts A.L."/>
            <person name="Choi C."/>
            <person name="Clum A."/>
            <person name="LaButti K.M."/>
            <person name="Lindquist E.A."/>
            <person name="Yee Ngan C."/>
            <person name="Ohm R.A."/>
            <person name="Salamov A.A."/>
            <person name="Grigoriev I.V."/>
            <person name="Spatafora J.W."/>
            <person name="Berbee M.L."/>
        </authorList>
    </citation>
    <scope>NUCLEOTIDE SEQUENCE [LARGE SCALE GENOMIC DNA]</scope>
    <source>
        <strain evidence="3 4">NRRL 28638</strain>
    </source>
</reference>
<feature type="region of interest" description="Disordered" evidence="2">
    <location>
        <begin position="1"/>
        <end position="35"/>
    </location>
</feature>
<organism evidence="3 4">
    <name type="scientific">Conidiobolus coronatus (strain ATCC 28846 / CBS 209.66 / NRRL 28638)</name>
    <name type="common">Delacroixia coronata</name>
    <dbReference type="NCBI Taxonomy" id="796925"/>
    <lineage>
        <taxon>Eukaryota</taxon>
        <taxon>Fungi</taxon>
        <taxon>Fungi incertae sedis</taxon>
        <taxon>Zoopagomycota</taxon>
        <taxon>Entomophthoromycotina</taxon>
        <taxon>Entomophthoromycetes</taxon>
        <taxon>Entomophthorales</taxon>
        <taxon>Ancylistaceae</taxon>
        <taxon>Conidiobolus</taxon>
    </lineage>
</organism>
<dbReference type="AlphaFoldDB" id="A0A137PDJ6"/>
<feature type="region of interest" description="Disordered" evidence="2">
    <location>
        <begin position="179"/>
        <end position="259"/>
    </location>
</feature>
<dbReference type="Gene3D" id="3.90.1150.80">
    <property type="match status" value="1"/>
</dbReference>
<feature type="compositionally biased region" description="Polar residues" evidence="2">
    <location>
        <begin position="180"/>
        <end position="191"/>
    </location>
</feature>
<protein>
    <recommendedName>
        <fullName evidence="5">Monopolin complex subunit Csm1/Pcs1 C-terminal domain-containing protein</fullName>
    </recommendedName>
</protein>
<name>A0A137PDJ6_CONC2</name>
<feature type="compositionally biased region" description="Polar residues" evidence="2">
    <location>
        <begin position="18"/>
        <end position="35"/>
    </location>
</feature>
<feature type="compositionally biased region" description="Low complexity" evidence="2">
    <location>
        <begin position="205"/>
        <end position="226"/>
    </location>
</feature>
<evidence type="ECO:0000313" key="4">
    <source>
        <dbReference type="Proteomes" id="UP000070444"/>
    </source>
</evidence>
<evidence type="ECO:0000313" key="3">
    <source>
        <dbReference type="EMBL" id="KXN73084.1"/>
    </source>
</evidence>
<feature type="coiled-coil region" evidence="1">
    <location>
        <begin position="278"/>
        <end position="350"/>
    </location>
</feature>
<sequence>MPSSKIKKSNNSKSINNTLSSADNNGNSQTKNNIQPIQQITNTLLQNGQIKDLLNKNISKLSKNFKKGSDDVFANEELKSLIEELVQQNLHQFSNVETSQHQAKSCLKASNQSSASSKNVNFNLKNNEYFAIPGRDTEEYKMERGSDDEFEEDEYGDEEEMEYVDDIDVDNQTEEMLYTEQDSSYATNYNDDYSGEEENDDLYESSESSQLELQSNDQQSSQINSNLVSKRQMDSNDNVQRSTQSRNGSSPQKRFKSTIDVSTKAYSSANDITRLNTLAVDKEVIDNLKKEIKQAQSENKELEKEIELYKELIQAQLDSEEKFRIAHANKQLLEETNKLMRNSLKELSRIKRINVKGLISTHSNRVEAIISDPSTSQLPKLSLLDTFIQQISSNEPGFDHFPQLAFRRHSKRDIVSRPTTDPFYKLYIGLTNLEIDSLVPVDADIAGELAPDDHNRIASHVYQCSLKIPEDKRFSFLIYLFLKDSQYREEYAIYYPMLTDSNKKLMNELPSYLRQDIMFKTKELTNFLRKMLDHFYKPRK</sequence>
<dbReference type="InterPro" id="IPR038608">
    <property type="entry name" value="Csm1/Pcs1_C_sf"/>
</dbReference>
<gene>
    <name evidence="3" type="ORF">CONCODRAFT_3968</name>
</gene>
<evidence type="ECO:0000256" key="2">
    <source>
        <dbReference type="SAM" id="MobiDB-lite"/>
    </source>
</evidence>
<dbReference type="Proteomes" id="UP000070444">
    <property type="component" value="Unassembled WGS sequence"/>
</dbReference>
<feature type="compositionally biased region" description="Basic residues" evidence="2">
    <location>
        <begin position="1"/>
        <end position="10"/>
    </location>
</feature>
<keyword evidence="1" id="KW-0175">Coiled coil</keyword>